<feature type="domain" description="Anoctamin transmembrane" evidence="6">
    <location>
        <begin position="218"/>
        <end position="698"/>
    </location>
</feature>
<keyword evidence="3 5" id="KW-1133">Transmembrane helix</keyword>
<feature type="transmembrane region" description="Helical" evidence="5">
    <location>
        <begin position="235"/>
        <end position="257"/>
    </location>
</feature>
<dbReference type="GO" id="GO:0016020">
    <property type="term" value="C:membrane"/>
    <property type="evidence" value="ECO:0007669"/>
    <property type="project" value="UniProtKB-SubCell"/>
</dbReference>
<feature type="transmembrane region" description="Helical" evidence="5">
    <location>
        <begin position="610"/>
        <end position="632"/>
    </location>
</feature>
<evidence type="ECO:0000256" key="2">
    <source>
        <dbReference type="ARBA" id="ARBA00022692"/>
    </source>
</evidence>
<evidence type="ECO:0000313" key="7">
    <source>
        <dbReference type="EMBL" id="GFH54720.1"/>
    </source>
</evidence>
<feature type="transmembrane region" description="Helical" evidence="5">
    <location>
        <begin position="662"/>
        <end position="685"/>
    </location>
</feature>
<dbReference type="PANTHER" id="PTHR12308:SF73">
    <property type="entry name" value="ANOCTAMIN"/>
    <property type="match status" value="1"/>
</dbReference>
<organism evidence="7 8">
    <name type="scientific">Chaetoceros tenuissimus</name>
    <dbReference type="NCBI Taxonomy" id="426638"/>
    <lineage>
        <taxon>Eukaryota</taxon>
        <taxon>Sar</taxon>
        <taxon>Stramenopiles</taxon>
        <taxon>Ochrophyta</taxon>
        <taxon>Bacillariophyta</taxon>
        <taxon>Coscinodiscophyceae</taxon>
        <taxon>Chaetocerotophycidae</taxon>
        <taxon>Chaetocerotales</taxon>
        <taxon>Chaetocerotaceae</taxon>
        <taxon>Chaetoceros</taxon>
    </lineage>
</organism>
<keyword evidence="4 5" id="KW-0472">Membrane</keyword>
<feature type="transmembrane region" description="Helical" evidence="5">
    <location>
        <begin position="269"/>
        <end position="287"/>
    </location>
</feature>
<reference evidence="7 8" key="1">
    <citation type="journal article" date="2021" name="Sci. Rep.">
        <title>The genome of the diatom Chaetoceros tenuissimus carries an ancient integrated fragment of an extant virus.</title>
        <authorList>
            <person name="Hongo Y."/>
            <person name="Kimura K."/>
            <person name="Takaki Y."/>
            <person name="Yoshida Y."/>
            <person name="Baba S."/>
            <person name="Kobayashi G."/>
            <person name="Nagasaki K."/>
            <person name="Hano T."/>
            <person name="Tomaru Y."/>
        </authorList>
    </citation>
    <scope>NUCLEOTIDE SEQUENCE [LARGE SCALE GENOMIC DNA]</scope>
    <source>
        <strain evidence="7 8">NIES-3715</strain>
    </source>
</reference>
<dbReference type="GO" id="GO:0005254">
    <property type="term" value="F:chloride channel activity"/>
    <property type="evidence" value="ECO:0007669"/>
    <property type="project" value="TreeGrafter"/>
</dbReference>
<evidence type="ECO:0000256" key="4">
    <source>
        <dbReference type="ARBA" id="ARBA00023136"/>
    </source>
</evidence>
<accession>A0AAD3D133</accession>
<keyword evidence="8" id="KW-1185">Reference proteome</keyword>
<keyword evidence="2 5" id="KW-0812">Transmembrane</keyword>
<dbReference type="PANTHER" id="PTHR12308">
    <property type="entry name" value="ANOCTAMIN"/>
    <property type="match status" value="1"/>
</dbReference>
<evidence type="ECO:0000256" key="3">
    <source>
        <dbReference type="ARBA" id="ARBA00022989"/>
    </source>
</evidence>
<evidence type="ECO:0000313" key="8">
    <source>
        <dbReference type="Proteomes" id="UP001054902"/>
    </source>
</evidence>
<feature type="transmembrane region" description="Helical" evidence="5">
    <location>
        <begin position="561"/>
        <end position="584"/>
    </location>
</feature>
<dbReference type="InterPro" id="IPR007632">
    <property type="entry name" value="Anoctamin"/>
</dbReference>
<evidence type="ECO:0000256" key="1">
    <source>
        <dbReference type="ARBA" id="ARBA00004141"/>
    </source>
</evidence>
<evidence type="ECO:0000259" key="6">
    <source>
        <dbReference type="Pfam" id="PF04547"/>
    </source>
</evidence>
<gene>
    <name evidence="7" type="ORF">CTEN210_11196</name>
</gene>
<comment type="subcellular location">
    <subcellularLocation>
        <location evidence="1">Membrane</location>
        <topology evidence="1">Multi-pass membrane protein</topology>
    </subcellularLocation>
</comment>
<dbReference type="EMBL" id="BLLK01000047">
    <property type="protein sequence ID" value="GFH54720.1"/>
    <property type="molecule type" value="Genomic_DNA"/>
</dbReference>
<protein>
    <recommendedName>
        <fullName evidence="6">Anoctamin transmembrane domain-containing protein</fullName>
    </recommendedName>
</protein>
<proteinExistence type="predicted"/>
<dbReference type="InterPro" id="IPR049452">
    <property type="entry name" value="Anoctamin_TM"/>
</dbReference>
<dbReference type="AlphaFoldDB" id="A0AAD3D133"/>
<name>A0AAD3D133_9STRA</name>
<dbReference type="Proteomes" id="UP001054902">
    <property type="component" value="Unassembled WGS sequence"/>
</dbReference>
<comment type="caution">
    <text evidence="7">The sequence shown here is derived from an EMBL/GenBank/DDBJ whole genome shotgun (WGS) entry which is preliminary data.</text>
</comment>
<evidence type="ECO:0000256" key="5">
    <source>
        <dbReference type="SAM" id="Phobius"/>
    </source>
</evidence>
<feature type="transmembrane region" description="Helical" evidence="5">
    <location>
        <begin position="345"/>
        <end position="367"/>
    </location>
</feature>
<sequence>MQEGMKSSLPSLESRPTIFLRFTEKANEGLVKAVEERLVEDGIIVFREKDSENKTLFGVTVKKNHFEKEAERCAVHKPCKVEGLQGSLSAFNGSYLMKPFEIVNRMLFQKSHDEGTVYYDSEGIFTSADRIYVLYEDLEALPVLKIRNTSSNLVRVLNETLKVPSDDMTSVYRDMYLFDTLMNNDFVDVLAPVHHPNISEEIWKETFKFQSSLPVEKINAYYGSEIAFYFEWMNFYNIALLVPGGSGLIIYLLRTFVFHDTVDTCRLTPLHGLITFCWAIVFLQFWIRRENTLSYRWGTSKLESQLDVGSSVFTTRHEFRGKERLSEVTGKREKYYPANMRRLKYVGSALVTIFLLGCAFMVMILSLNLQGFIKHHHDHGDPDCEHPFHFPSVAKFAAEGAIFDTQSTFCCFIPVIIHVALVMTMNNLYQVVAKILTDWENHENQLVYENSIIIKRFFFEAIDCYLVILYLAFYEQDVDKVRSELVSVFHVDTIRRILLEGVVPYIFQKLSQKKTKKEIGDAKKNEDVTNPQSSNESLLAQDAAKDHYETFDDYIEMIIQFGYITLFASAYPLAPFIAIVANFLEIRLDIFKVTYLSLRPRVVPASGIGMWRTLLSIIAWGSALTNCFIFTFSSMQMLQFMPEFFDVDSEGEHDLKSGSGRFVVFIIFGIERALILVGILLALAIPNVPEKVLLQEKRKKYIEFRSRQEARGVSSNN</sequence>
<dbReference type="Pfam" id="PF04547">
    <property type="entry name" value="Anoctamin"/>
    <property type="match status" value="1"/>
</dbReference>